<reference evidence="2 3" key="1">
    <citation type="submission" date="2014-11" db="EMBL/GenBank/DDBJ databases">
        <title>Draft Genome Sequence of Vibrio piscirenalis strains CECT 8603T and CECT 8604, two marine Gammaproteobacterium isolated from cultured gilthead sea bream (Sparus aurata).</title>
        <authorList>
            <person name="Arahal D.R."/>
            <person name="Rodrigo-Torres L."/>
            <person name="Lucena T."/>
            <person name="Pujalte M.J."/>
        </authorList>
    </citation>
    <scope>NUCLEOTIDE SEQUENCE [LARGE SCALE GENOMIC DNA]</scope>
    <source>
        <strain evidence="2 3">DCR 1-4-2</strain>
    </source>
</reference>
<comment type="caution">
    <text evidence="2">The sequence shown here is derived from an EMBL/GenBank/DDBJ whole genome shotgun (WGS) entry which is preliminary data.</text>
</comment>
<dbReference type="Pfam" id="PF00903">
    <property type="entry name" value="Glyoxalase"/>
    <property type="match status" value="1"/>
</dbReference>
<dbReference type="RefSeq" id="WP_040992849.1">
    <property type="nucleotide sequence ID" value="NZ_JTKH01000025.1"/>
</dbReference>
<dbReference type="OrthoDB" id="9812656at2"/>
<dbReference type="InterPro" id="IPR029068">
    <property type="entry name" value="Glyas_Bleomycin-R_OHBP_Dase"/>
</dbReference>
<protein>
    <recommendedName>
        <fullName evidence="1">VOC domain-containing protein</fullName>
    </recommendedName>
</protein>
<evidence type="ECO:0000313" key="3">
    <source>
        <dbReference type="Proteomes" id="UP000031672"/>
    </source>
</evidence>
<dbReference type="InterPro" id="IPR004360">
    <property type="entry name" value="Glyas_Fos-R_dOase_dom"/>
</dbReference>
<evidence type="ECO:0000259" key="1">
    <source>
        <dbReference type="PROSITE" id="PS51819"/>
    </source>
</evidence>
<dbReference type="AlphaFoldDB" id="A0A0C2JL43"/>
<dbReference type="EMBL" id="JTKH01000025">
    <property type="protein sequence ID" value="KII75297.1"/>
    <property type="molecule type" value="Genomic_DNA"/>
</dbReference>
<accession>A0A0C2JL43</accession>
<dbReference type="CDD" id="cd06587">
    <property type="entry name" value="VOC"/>
    <property type="match status" value="1"/>
</dbReference>
<dbReference type="SUPFAM" id="SSF54593">
    <property type="entry name" value="Glyoxalase/Bleomycin resistance protein/Dihydroxybiphenyl dioxygenase"/>
    <property type="match status" value="1"/>
</dbReference>
<dbReference type="PROSITE" id="PS51819">
    <property type="entry name" value="VOC"/>
    <property type="match status" value="1"/>
</dbReference>
<sequence length="132" mass="14974">MQDLSTFSSHCGIQVSDLEASIEFYLGLGFTLQSRYQLPSGNGSNDHVAFLSFYGGLLELYQLSNDKPCHNVGRINHFAIKVDDLSHIQIKLKEKHIDILKGPKTLPFGCHGMQFLTIEGLDYERIEFKHFL</sequence>
<accession>A0A0C2NMM9</accession>
<evidence type="ECO:0000313" key="2">
    <source>
        <dbReference type="EMBL" id="KII75297.1"/>
    </source>
</evidence>
<dbReference type="Gene3D" id="3.10.180.10">
    <property type="entry name" value="2,3-Dihydroxybiphenyl 1,2-Dioxygenase, domain 1"/>
    <property type="match status" value="1"/>
</dbReference>
<dbReference type="Proteomes" id="UP000031672">
    <property type="component" value="Unassembled WGS sequence"/>
</dbReference>
<name>A0A0C2JL43_9VIBR</name>
<gene>
    <name evidence="2" type="ORF">OJ16_18550</name>
</gene>
<dbReference type="InterPro" id="IPR037523">
    <property type="entry name" value="VOC_core"/>
</dbReference>
<dbReference type="STRING" id="1461322.OJ16_18550"/>
<keyword evidence="3" id="KW-1185">Reference proteome</keyword>
<feature type="domain" description="VOC" evidence="1">
    <location>
        <begin position="7"/>
        <end position="131"/>
    </location>
</feature>
<proteinExistence type="predicted"/>
<organism evidence="2 3">
    <name type="scientific">Vibrio renipiscarius</name>
    <dbReference type="NCBI Taxonomy" id="1461322"/>
    <lineage>
        <taxon>Bacteria</taxon>
        <taxon>Pseudomonadati</taxon>
        <taxon>Pseudomonadota</taxon>
        <taxon>Gammaproteobacteria</taxon>
        <taxon>Vibrionales</taxon>
        <taxon>Vibrionaceae</taxon>
        <taxon>Vibrio</taxon>
    </lineage>
</organism>